<keyword evidence="2" id="KW-1185">Reference proteome</keyword>
<dbReference type="AlphaFoldDB" id="A0A9W7C7M3"/>
<dbReference type="EMBL" id="BRXW01000034">
    <property type="protein sequence ID" value="GMI01477.1"/>
    <property type="molecule type" value="Genomic_DNA"/>
</dbReference>
<evidence type="ECO:0000313" key="1">
    <source>
        <dbReference type="EMBL" id="GMI01477.1"/>
    </source>
</evidence>
<name>A0A9W7C7M3_9STRA</name>
<evidence type="ECO:0000313" key="2">
    <source>
        <dbReference type="Proteomes" id="UP001165122"/>
    </source>
</evidence>
<reference evidence="2" key="1">
    <citation type="journal article" date="2023" name="Commun. Biol.">
        <title>Genome analysis of Parmales, the sister group of diatoms, reveals the evolutionary specialization of diatoms from phago-mixotrophs to photoautotrophs.</title>
        <authorList>
            <person name="Ban H."/>
            <person name="Sato S."/>
            <person name="Yoshikawa S."/>
            <person name="Yamada K."/>
            <person name="Nakamura Y."/>
            <person name="Ichinomiya M."/>
            <person name="Sato N."/>
            <person name="Blanc-Mathieu R."/>
            <person name="Endo H."/>
            <person name="Kuwata A."/>
            <person name="Ogata H."/>
        </authorList>
    </citation>
    <scope>NUCLEOTIDE SEQUENCE [LARGE SCALE GENOMIC DNA]</scope>
    <source>
        <strain evidence="2">NIES 3700</strain>
    </source>
</reference>
<organism evidence="1 2">
    <name type="scientific">Triparma laevis f. longispina</name>
    <dbReference type="NCBI Taxonomy" id="1714387"/>
    <lineage>
        <taxon>Eukaryota</taxon>
        <taxon>Sar</taxon>
        <taxon>Stramenopiles</taxon>
        <taxon>Ochrophyta</taxon>
        <taxon>Bolidophyceae</taxon>
        <taxon>Parmales</taxon>
        <taxon>Triparmaceae</taxon>
        <taxon>Triparma</taxon>
    </lineage>
</organism>
<protein>
    <submittedName>
        <fullName evidence="1">Uncharacterized protein</fullName>
    </submittedName>
</protein>
<sequence length="155" mass="16705">MGKMPTSIGLLASLTDLKLDLNDFSGRILSSISIWPPCESVPSLIGTYTRGRHEVIPDASALVNVGHACFKLVGVILIAPVGLLFTYWHAESNFERQTTFIRLSSSMKSASDGLLLPSIEQSIGRPIAIAVQINLDERAVGVIESNAINETKEAL</sequence>
<accession>A0A9W7C7M3</accession>
<dbReference type="Proteomes" id="UP001165122">
    <property type="component" value="Unassembled WGS sequence"/>
</dbReference>
<gene>
    <name evidence="1" type="ORF">TrLO_g4931</name>
</gene>
<comment type="caution">
    <text evidence="1">The sequence shown here is derived from an EMBL/GenBank/DDBJ whole genome shotgun (WGS) entry which is preliminary data.</text>
</comment>
<proteinExistence type="predicted"/>